<dbReference type="Pfam" id="PF21543">
    <property type="entry name" value="CvfB_2nd"/>
    <property type="match status" value="1"/>
</dbReference>
<dbReference type="InterPro" id="IPR036388">
    <property type="entry name" value="WH-like_DNA-bd_sf"/>
</dbReference>
<dbReference type="EMBL" id="AGXA01000004">
    <property type="protein sequence ID" value="EKU94229.1"/>
    <property type="molecule type" value="Genomic_DNA"/>
</dbReference>
<dbReference type="PIRSF" id="PIRSF012524">
    <property type="entry name" value="YitL_S1"/>
    <property type="match status" value="1"/>
</dbReference>
<accession>K9EAG2</accession>
<dbReference type="Pfam" id="PF21191">
    <property type="entry name" value="CvfB_1st"/>
    <property type="match status" value="1"/>
</dbReference>
<dbReference type="PROSITE" id="PS50126">
    <property type="entry name" value="S1"/>
    <property type="match status" value="1"/>
</dbReference>
<dbReference type="Gene3D" id="2.40.50.330">
    <property type="match status" value="1"/>
</dbReference>
<dbReference type="InterPro" id="IPR003029">
    <property type="entry name" value="S1_domain"/>
</dbReference>
<dbReference type="STRING" id="883081.HMPREF9698_00261"/>
<protein>
    <recommendedName>
        <fullName evidence="2">S1 motif domain-containing protein</fullName>
    </recommendedName>
</protein>
<reference evidence="3 4" key="1">
    <citation type="submission" date="2012-09" db="EMBL/GenBank/DDBJ databases">
        <title>The Genome Sequence of Alloiococcus otitis ATCC 51267.</title>
        <authorList>
            <consortium name="The Broad Institute Genome Sequencing Platform"/>
            <person name="Earl A."/>
            <person name="Ward D."/>
            <person name="Feldgarden M."/>
            <person name="Gevers D."/>
            <person name="Huys G."/>
            <person name="Walker B."/>
            <person name="Young S.K."/>
            <person name="Zeng Q."/>
            <person name="Gargeya S."/>
            <person name="Fitzgerald M."/>
            <person name="Haas B."/>
            <person name="Abouelleil A."/>
            <person name="Alvarado L."/>
            <person name="Arachchi H.M."/>
            <person name="Berlin A.M."/>
            <person name="Chapman S.B."/>
            <person name="Goldberg J."/>
            <person name="Griggs A."/>
            <person name="Gujja S."/>
            <person name="Hansen M."/>
            <person name="Howarth C."/>
            <person name="Imamovic A."/>
            <person name="Larimer J."/>
            <person name="McCowen C."/>
            <person name="Montmayeur A."/>
            <person name="Murphy C."/>
            <person name="Neiman D."/>
            <person name="Pearson M."/>
            <person name="Priest M."/>
            <person name="Roberts A."/>
            <person name="Saif S."/>
            <person name="Shea T."/>
            <person name="Sisk P."/>
            <person name="Sykes S."/>
            <person name="Wortman J."/>
            <person name="Nusbaum C."/>
            <person name="Birren B."/>
        </authorList>
    </citation>
    <scope>NUCLEOTIDE SEQUENCE [LARGE SCALE GENOMIC DNA]</scope>
    <source>
        <strain evidence="3 4">ATCC 51267</strain>
    </source>
</reference>
<dbReference type="AlphaFoldDB" id="K9EAG2"/>
<dbReference type="Proteomes" id="UP000009875">
    <property type="component" value="Unassembled WGS sequence"/>
</dbReference>
<dbReference type="Pfam" id="PF17783">
    <property type="entry name" value="WHD_CvfB"/>
    <property type="match status" value="1"/>
</dbReference>
<evidence type="ECO:0000256" key="1">
    <source>
        <dbReference type="PIRNR" id="PIRNR012524"/>
    </source>
</evidence>
<dbReference type="RefSeq" id="WP_003776554.1">
    <property type="nucleotide sequence ID" value="NZ_JH992957.1"/>
</dbReference>
<dbReference type="HOGENOM" id="CLU_064885_0_0_9"/>
<dbReference type="GO" id="GO:0003676">
    <property type="term" value="F:nucleic acid binding"/>
    <property type="evidence" value="ECO:0007669"/>
    <property type="project" value="InterPro"/>
</dbReference>
<name>K9EAG2_9LACT</name>
<dbReference type="Gene3D" id="2.40.50.140">
    <property type="entry name" value="Nucleic acid-binding proteins"/>
    <property type="match status" value="2"/>
</dbReference>
<sequence length="286" mass="32473">MKDLGKIVKALIVDQVEGVYLAQKEGETYEVKSDKPLQLGQTVDAFAYLNQDKQKVMTVDLPIVSLDDYGWARVVDRKRGLGVFVDIGLEDKDIAISLDDLPEEVKYWPKKDDQVYINLWTDKKDRLWGKLASPDLFKTMTNKGTASLHNNDVTGRVLDLKAAGDYLITGDNYLAYLPQTEKEEETRLGQEVKGRIIGLREDGVLYLSTKPRAHEVIDEDAQMIYAAILRSPNQAIPYHDKSDPQAIRDYFGISKGQFKRAVGHLMKDNLVAQDQEKTYLLHNKNK</sequence>
<gene>
    <name evidence="3" type="ORF">HMPREF9698_00261</name>
</gene>
<dbReference type="InterPro" id="IPR048587">
    <property type="entry name" value="CvfB_S1_3rd"/>
</dbReference>
<feature type="domain" description="S1 motif" evidence="2">
    <location>
        <begin position="150"/>
        <end position="210"/>
    </location>
</feature>
<evidence type="ECO:0000313" key="3">
    <source>
        <dbReference type="EMBL" id="EKU94229.1"/>
    </source>
</evidence>
<comment type="caution">
    <text evidence="3">The sequence shown here is derived from an EMBL/GenBank/DDBJ whole genome shotgun (WGS) entry which is preliminary data.</text>
</comment>
<evidence type="ECO:0000259" key="2">
    <source>
        <dbReference type="PROSITE" id="PS50126"/>
    </source>
</evidence>
<dbReference type="InterPro" id="IPR048588">
    <property type="entry name" value="CvfB_S1_2nd"/>
</dbReference>
<dbReference type="Gene3D" id="1.10.10.10">
    <property type="entry name" value="Winged helix-like DNA-binding domain superfamily/Winged helix DNA-binding domain"/>
    <property type="match status" value="1"/>
</dbReference>
<comment type="similarity">
    <text evidence="1">Belongs to the CvfB family.</text>
</comment>
<dbReference type="eggNOG" id="COG2996">
    <property type="taxonomic scope" value="Bacteria"/>
</dbReference>
<dbReference type="InterPro" id="IPR040764">
    <property type="entry name" value="CvfB_WH"/>
</dbReference>
<proteinExistence type="inferred from homology"/>
<organism evidence="3 4">
    <name type="scientific">Alloiococcus otitis ATCC 51267</name>
    <dbReference type="NCBI Taxonomy" id="883081"/>
    <lineage>
        <taxon>Bacteria</taxon>
        <taxon>Bacillati</taxon>
        <taxon>Bacillota</taxon>
        <taxon>Bacilli</taxon>
        <taxon>Lactobacillales</taxon>
        <taxon>Carnobacteriaceae</taxon>
        <taxon>Alloiococcus</taxon>
    </lineage>
</organism>
<keyword evidence="4" id="KW-1185">Reference proteome</keyword>
<dbReference type="InterPro" id="IPR039566">
    <property type="entry name" value="CvfB_S1_st"/>
</dbReference>
<dbReference type="InterPro" id="IPR014464">
    <property type="entry name" value="CvfB_fam"/>
</dbReference>
<dbReference type="PATRIC" id="fig|883081.3.peg.262"/>
<dbReference type="InterPro" id="IPR012340">
    <property type="entry name" value="NA-bd_OB-fold"/>
</dbReference>
<dbReference type="PANTHER" id="PTHR37296:SF1">
    <property type="entry name" value="CONSERVED VIRULENCE FACTOR B"/>
    <property type="match status" value="1"/>
</dbReference>
<dbReference type="Pfam" id="PF13509">
    <property type="entry name" value="S1_2"/>
    <property type="match status" value="1"/>
</dbReference>
<evidence type="ECO:0000313" key="4">
    <source>
        <dbReference type="Proteomes" id="UP000009875"/>
    </source>
</evidence>
<dbReference type="PANTHER" id="PTHR37296">
    <property type="entry name" value="CONSERVED VIRULENCE FACTOR B"/>
    <property type="match status" value="1"/>
</dbReference>